<protein>
    <recommendedName>
        <fullName evidence="6">BED-type domain-containing protein</fullName>
    </recommendedName>
</protein>
<keyword evidence="1" id="KW-0479">Metal-binding</keyword>
<comment type="caution">
    <text evidence="7">The sequence shown here is derived from an EMBL/GenBank/DDBJ whole genome shotgun (WGS) entry which is preliminary data.</text>
</comment>
<keyword evidence="2 4" id="KW-0863">Zinc-finger</keyword>
<dbReference type="EMBL" id="JBANQN010000004">
    <property type="protein sequence ID" value="KAK6791233.1"/>
    <property type="molecule type" value="Genomic_DNA"/>
</dbReference>
<evidence type="ECO:0000256" key="5">
    <source>
        <dbReference type="SAM" id="Phobius"/>
    </source>
</evidence>
<dbReference type="Pfam" id="PF02892">
    <property type="entry name" value="zf-BED"/>
    <property type="match status" value="1"/>
</dbReference>
<evidence type="ECO:0000259" key="6">
    <source>
        <dbReference type="PROSITE" id="PS50808"/>
    </source>
</evidence>
<reference evidence="7 8" key="1">
    <citation type="submission" date="2024-02" db="EMBL/GenBank/DDBJ databases">
        <title>de novo genome assembly of Solanum bulbocastanum strain 11H21.</title>
        <authorList>
            <person name="Hosaka A.J."/>
        </authorList>
    </citation>
    <scope>NUCLEOTIDE SEQUENCE [LARGE SCALE GENOMIC DNA]</scope>
    <source>
        <tissue evidence="7">Young leaves</tissue>
    </source>
</reference>
<evidence type="ECO:0000256" key="2">
    <source>
        <dbReference type="ARBA" id="ARBA00022771"/>
    </source>
</evidence>
<name>A0AAN8YJD4_SOLBU</name>
<organism evidence="7 8">
    <name type="scientific">Solanum bulbocastanum</name>
    <name type="common">Wild potato</name>
    <dbReference type="NCBI Taxonomy" id="147425"/>
    <lineage>
        <taxon>Eukaryota</taxon>
        <taxon>Viridiplantae</taxon>
        <taxon>Streptophyta</taxon>
        <taxon>Embryophyta</taxon>
        <taxon>Tracheophyta</taxon>
        <taxon>Spermatophyta</taxon>
        <taxon>Magnoliopsida</taxon>
        <taxon>eudicotyledons</taxon>
        <taxon>Gunneridae</taxon>
        <taxon>Pentapetalae</taxon>
        <taxon>asterids</taxon>
        <taxon>lamiids</taxon>
        <taxon>Solanales</taxon>
        <taxon>Solanaceae</taxon>
        <taxon>Solanoideae</taxon>
        <taxon>Solaneae</taxon>
        <taxon>Solanum</taxon>
    </lineage>
</organism>
<accession>A0AAN8YJD4</accession>
<dbReference type="PROSITE" id="PS50808">
    <property type="entry name" value="ZF_BED"/>
    <property type="match status" value="1"/>
</dbReference>
<dbReference type="GO" id="GO:0003677">
    <property type="term" value="F:DNA binding"/>
    <property type="evidence" value="ECO:0007669"/>
    <property type="project" value="InterPro"/>
</dbReference>
<evidence type="ECO:0000313" key="7">
    <source>
        <dbReference type="EMBL" id="KAK6791233.1"/>
    </source>
</evidence>
<dbReference type="SUPFAM" id="SSF57667">
    <property type="entry name" value="beta-beta-alpha zinc fingers"/>
    <property type="match status" value="1"/>
</dbReference>
<gene>
    <name evidence="7" type="ORF">RDI58_010314</name>
</gene>
<keyword evidence="5" id="KW-0812">Transmembrane</keyword>
<keyword evidence="5" id="KW-0472">Membrane</keyword>
<keyword evidence="8" id="KW-1185">Reference proteome</keyword>
<dbReference type="Proteomes" id="UP001371456">
    <property type="component" value="Unassembled WGS sequence"/>
</dbReference>
<dbReference type="GO" id="GO:0008270">
    <property type="term" value="F:zinc ion binding"/>
    <property type="evidence" value="ECO:0007669"/>
    <property type="project" value="UniProtKB-KW"/>
</dbReference>
<evidence type="ECO:0000313" key="8">
    <source>
        <dbReference type="Proteomes" id="UP001371456"/>
    </source>
</evidence>
<dbReference type="InterPro" id="IPR003656">
    <property type="entry name" value="Znf_BED"/>
</dbReference>
<feature type="domain" description="BED-type" evidence="6">
    <location>
        <begin position="8"/>
        <end position="65"/>
    </location>
</feature>
<dbReference type="InterPro" id="IPR036236">
    <property type="entry name" value="Znf_C2H2_sf"/>
</dbReference>
<feature type="transmembrane region" description="Helical" evidence="5">
    <location>
        <begin position="73"/>
        <end position="101"/>
    </location>
</feature>
<evidence type="ECO:0000256" key="1">
    <source>
        <dbReference type="ARBA" id="ARBA00022723"/>
    </source>
</evidence>
<sequence>MPRLHGSNARSPVWNHYEKLEEKKDGSWIVKCVQCGRVTSYHSHKNGTAYLRKHVKRCLENRNQNLVLSVKSLVLLACCCVAGLLLLLGLLLCCWLAVAAWRGFTGVGGLLLA</sequence>
<keyword evidence="3" id="KW-0862">Zinc</keyword>
<proteinExistence type="predicted"/>
<keyword evidence="5" id="KW-1133">Transmembrane helix</keyword>
<dbReference type="AlphaFoldDB" id="A0AAN8YJD4"/>
<dbReference type="SMART" id="SM00614">
    <property type="entry name" value="ZnF_BED"/>
    <property type="match status" value="1"/>
</dbReference>
<evidence type="ECO:0000256" key="3">
    <source>
        <dbReference type="ARBA" id="ARBA00022833"/>
    </source>
</evidence>
<evidence type="ECO:0000256" key="4">
    <source>
        <dbReference type="PROSITE-ProRule" id="PRU00027"/>
    </source>
</evidence>